<evidence type="ECO:0000313" key="2">
    <source>
        <dbReference type="EMBL" id="KAL2650415.1"/>
    </source>
</evidence>
<gene>
    <name evidence="2" type="ORF">R1flu_018543</name>
</gene>
<feature type="region of interest" description="Disordered" evidence="1">
    <location>
        <begin position="1"/>
        <end position="21"/>
    </location>
</feature>
<proteinExistence type="predicted"/>
<feature type="compositionally biased region" description="Polar residues" evidence="1">
    <location>
        <begin position="89"/>
        <end position="98"/>
    </location>
</feature>
<dbReference type="EMBL" id="JBHFFA010000001">
    <property type="protein sequence ID" value="KAL2650415.1"/>
    <property type="molecule type" value="Genomic_DNA"/>
</dbReference>
<accession>A0ABD1ZG54</accession>
<comment type="caution">
    <text evidence="2">The sequence shown here is derived from an EMBL/GenBank/DDBJ whole genome shotgun (WGS) entry which is preliminary data.</text>
</comment>
<feature type="compositionally biased region" description="Basic and acidic residues" evidence="1">
    <location>
        <begin position="7"/>
        <end position="21"/>
    </location>
</feature>
<dbReference type="AlphaFoldDB" id="A0ABD1ZG54"/>
<name>A0ABD1ZG54_9MARC</name>
<dbReference type="Proteomes" id="UP001605036">
    <property type="component" value="Unassembled WGS sequence"/>
</dbReference>
<evidence type="ECO:0000313" key="3">
    <source>
        <dbReference type="Proteomes" id="UP001605036"/>
    </source>
</evidence>
<organism evidence="2 3">
    <name type="scientific">Riccia fluitans</name>
    <dbReference type="NCBI Taxonomy" id="41844"/>
    <lineage>
        <taxon>Eukaryota</taxon>
        <taxon>Viridiplantae</taxon>
        <taxon>Streptophyta</taxon>
        <taxon>Embryophyta</taxon>
        <taxon>Marchantiophyta</taxon>
        <taxon>Marchantiopsida</taxon>
        <taxon>Marchantiidae</taxon>
        <taxon>Marchantiales</taxon>
        <taxon>Ricciaceae</taxon>
        <taxon>Riccia</taxon>
    </lineage>
</organism>
<evidence type="ECO:0000256" key="1">
    <source>
        <dbReference type="SAM" id="MobiDB-lite"/>
    </source>
</evidence>
<keyword evidence="3" id="KW-1185">Reference proteome</keyword>
<protein>
    <submittedName>
        <fullName evidence="2">Uncharacterized protein</fullName>
    </submittedName>
</protein>
<sequence>MPQLQRDASETSQEKEQQMELQHLQRESVLAEGILFIRRSQDVRNFVQQANMVRGIAEEASAAECLPSDAKKNFSPCHKAELDDRIHPSSPTLANGNVFSPKARYRPVTKRTTLPIPST</sequence>
<reference evidence="2 3" key="1">
    <citation type="submission" date="2024-09" db="EMBL/GenBank/DDBJ databases">
        <title>Chromosome-scale assembly of Riccia fluitans.</title>
        <authorList>
            <person name="Paukszto L."/>
            <person name="Sawicki J."/>
            <person name="Karawczyk K."/>
            <person name="Piernik-Szablinska J."/>
            <person name="Szczecinska M."/>
            <person name="Mazdziarz M."/>
        </authorList>
    </citation>
    <scope>NUCLEOTIDE SEQUENCE [LARGE SCALE GENOMIC DNA]</scope>
    <source>
        <strain evidence="2">Rf_01</strain>
        <tissue evidence="2">Aerial parts of the thallus</tissue>
    </source>
</reference>
<feature type="compositionally biased region" description="Polar residues" evidence="1">
    <location>
        <begin position="110"/>
        <end position="119"/>
    </location>
</feature>
<feature type="region of interest" description="Disordered" evidence="1">
    <location>
        <begin position="82"/>
        <end position="119"/>
    </location>
</feature>